<dbReference type="PANTHER" id="PTHR30250">
    <property type="entry name" value="PST FAMILY PREDICTED COLANIC ACID TRANSPORTER"/>
    <property type="match status" value="1"/>
</dbReference>
<feature type="transmembrane region" description="Helical" evidence="6">
    <location>
        <begin position="429"/>
        <end position="448"/>
    </location>
</feature>
<evidence type="ECO:0000256" key="2">
    <source>
        <dbReference type="ARBA" id="ARBA00022475"/>
    </source>
</evidence>
<feature type="transmembrane region" description="Helical" evidence="6">
    <location>
        <begin position="178"/>
        <end position="195"/>
    </location>
</feature>
<sequence length="495" mass="56511">MKKNIVANFIGKFWGIFSNFIFIPLYIKYLGFESYSIISFILIIAGIIAILDSGLTATLSREFARNDNKEEDRIKIYKTLESVYIIVVLLSIVGIVLFSDIIADNWIKVKSYTPSQVSGFLKIISIDVGFQLLLRFYMGGLFGLQKQVMANVYQMLWGMLRNGLVIGVIIYYPDLNTFFIWQSAATLIFTFLMKASLDKIVYKRKINFLFSIDKNVLKNVSHFAGGMLLIAIVAAFNTQMDKIVISKLLSLESLGYYTLAVSLSQGMLAIAGPIATAVLPNFTAYYSLKKITEAKDLYNKYALYVSILIFTFLSNIIFFTKPLLWAWTGNLEIVNHVYIILPIVASAYGFVMLQVIPGQVAIANGYTKLNNVLGILSIFITFPGYYFSIKYYQAYGAAVVFLFVQIISTFIYIYFINRKFIKENLLNKIFFKQIFIPFIIAFLVSFMLSRIPQIFSESRIISFIWIGIATFLTLMVTSVIVLPREEIKRFFKFKN</sequence>
<dbReference type="OrthoDB" id="653189at2"/>
<feature type="transmembrane region" description="Helical" evidence="6">
    <location>
        <begin position="301"/>
        <end position="319"/>
    </location>
</feature>
<evidence type="ECO:0000256" key="4">
    <source>
        <dbReference type="ARBA" id="ARBA00022989"/>
    </source>
</evidence>
<dbReference type="Proteomes" id="UP000028705">
    <property type="component" value="Unassembled WGS sequence"/>
</dbReference>
<dbReference type="InterPro" id="IPR002797">
    <property type="entry name" value="Polysacc_synth"/>
</dbReference>
<dbReference type="EMBL" id="JPRH01000002">
    <property type="protein sequence ID" value="KFF13384.1"/>
    <property type="molecule type" value="Genomic_DNA"/>
</dbReference>
<dbReference type="AlphaFoldDB" id="A0A086A9M0"/>
<reference evidence="7 8" key="1">
    <citation type="submission" date="2014-07" db="EMBL/GenBank/DDBJ databases">
        <title>Genome of Chryseobacterium soli DSM 19298.</title>
        <authorList>
            <person name="Stropko S.J."/>
            <person name="Pipes S.E."/>
            <person name="Newman J."/>
        </authorList>
    </citation>
    <scope>NUCLEOTIDE SEQUENCE [LARGE SCALE GENOMIC DNA]</scope>
    <source>
        <strain evidence="7 8">DSM 19298</strain>
    </source>
</reference>
<comment type="subcellular location">
    <subcellularLocation>
        <location evidence="1">Cell membrane</location>
        <topology evidence="1">Multi-pass membrane protein</topology>
    </subcellularLocation>
</comment>
<evidence type="ECO:0000313" key="8">
    <source>
        <dbReference type="Proteomes" id="UP000028705"/>
    </source>
</evidence>
<feature type="transmembrane region" description="Helical" evidence="6">
    <location>
        <begin position="119"/>
        <end position="138"/>
    </location>
</feature>
<gene>
    <name evidence="7" type="ORF">IW15_06205</name>
</gene>
<dbReference type="PANTHER" id="PTHR30250:SF26">
    <property type="entry name" value="PSMA PROTEIN"/>
    <property type="match status" value="1"/>
</dbReference>
<dbReference type="STRING" id="445961.IW15_06205"/>
<dbReference type="Pfam" id="PF01943">
    <property type="entry name" value="Polysacc_synt"/>
    <property type="match status" value="1"/>
</dbReference>
<comment type="caution">
    <text evidence="7">The sequence shown here is derived from an EMBL/GenBank/DDBJ whole genome shotgun (WGS) entry which is preliminary data.</text>
</comment>
<evidence type="ECO:0000313" key="7">
    <source>
        <dbReference type="EMBL" id="KFF13384.1"/>
    </source>
</evidence>
<keyword evidence="2" id="KW-1003">Cell membrane</keyword>
<evidence type="ECO:0000256" key="6">
    <source>
        <dbReference type="SAM" id="Phobius"/>
    </source>
</evidence>
<feature type="transmembrane region" description="Helical" evidence="6">
    <location>
        <begin position="460"/>
        <end position="482"/>
    </location>
</feature>
<accession>A0A086A9M0</accession>
<evidence type="ECO:0000256" key="5">
    <source>
        <dbReference type="ARBA" id="ARBA00023136"/>
    </source>
</evidence>
<dbReference type="RefSeq" id="WP_034710032.1">
    <property type="nucleotide sequence ID" value="NZ_JAODPJ010000003.1"/>
</dbReference>
<name>A0A086A9M0_9FLAO</name>
<feature type="transmembrane region" description="Helical" evidence="6">
    <location>
        <begin position="369"/>
        <end position="388"/>
    </location>
</feature>
<feature type="transmembrane region" description="Helical" evidence="6">
    <location>
        <begin position="216"/>
        <end position="236"/>
    </location>
</feature>
<keyword evidence="4 6" id="KW-1133">Transmembrane helix</keyword>
<feature type="transmembrane region" description="Helical" evidence="6">
    <location>
        <begin position="37"/>
        <end position="59"/>
    </location>
</feature>
<evidence type="ECO:0000256" key="3">
    <source>
        <dbReference type="ARBA" id="ARBA00022692"/>
    </source>
</evidence>
<keyword evidence="8" id="KW-1185">Reference proteome</keyword>
<feature type="transmembrane region" description="Helical" evidence="6">
    <location>
        <begin position="394"/>
        <end position="417"/>
    </location>
</feature>
<dbReference type="InterPro" id="IPR050833">
    <property type="entry name" value="Poly_Biosynth_Transport"/>
</dbReference>
<evidence type="ECO:0008006" key="9">
    <source>
        <dbReference type="Google" id="ProtNLM"/>
    </source>
</evidence>
<evidence type="ECO:0000256" key="1">
    <source>
        <dbReference type="ARBA" id="ARBA00004651"/>
    </source>
</evidence>
<dbReference type="GO" id="GO:0005886">
    <property type="term" value="C:plasma membrane"/>
    <property type="evidence" value="ECO:0007669"/>
    <property type="project" value="UniProtKB-SubCell"/>
</dbReference>
<feature type="transmembrane region" description="Helical" evidence="6">
    <location>
        <begin position="80"/>
        <end position="99"/>
    </location>
</feature>
<feature type="transmembrane region" description="Helical" evidence="6">
    <location>
        <begin position="150"/>
        <end position="172"/>
    </location>
</feature>
<dbReference type="eggNOG" id="COG2244">
    <property type="taxonomic scope" value="Bacteria"/>
</dbReference>
<feature type="transmembrane region" description="Helical" evidence="6">
    <location>
        <begin position="339"/>
        <end position="357"/>
    </location>
</feature>
<keyword evidence="3 6" id="KW-0812">Transmembrane</keyword>
<feature type="transmembrane region" description="Helical" evidence="6">
    <location>
        <begin position="12"/>
        <end position="31"/>
    </location>
</feature>
<proteinExistence type="predicted"/>
<feature type="transmembrane region" description="Helical" evidence="6">
    <location>
        <begin position="256"/>
        <end position="280"/>
    </location>
</feature>
<protein>
    <recommendedName>
        <fullName evidence="9">Polysaccharide biosynthesis protein</fullName>
    </recommendedName>
</protein>
<organism evidence="7 8">
    <name type="scientific">Chryseobacterium soli</name>
    <dbReference type="NCBI Taxonomy" id="445961"/>
    <lineage>
        <taxon>Bacteria</taxon>
        <taxon>Pseudomonadati</taxon>
        <taxon>Bacteroidota</taxon>
        <taxon>Flavobacteriia</taxon>
        <taxon>Flavobacteriales</taxon>
        <taxon>Weeksellaceae</taxon>
        <taxon>Chryseobacterium group</taxon>
        <taxon>Chryseobacterium</taxon>
    </lineage>
</organism>
<keyword evidence="5 6" id="KW-0472">Membrane</keyword>